<dbReference type="AlphaFoldDB" id="A0AAE5LPZ8"/>
<reference evidence="1" key="1">
    <citation type="submission" date="2020-06" db="EMBL/GenBank/DDBJ databases">
        <title>Genomic insights into acetone-butanol-ethanol (ABE) fermentation by sequencing solventogenic clostridia strains.</title>
        <authorList>
            <person name="Brown S."/>
        </authorList>
    </citation>
    <scope>NUCLEOTIDE SEQUENCE</scope>
    <source>
        <strain evidence="1">DJ123</strain>
    </source>
</reference>
<accession>A0AAE5LPZ8</accession>
<organism evidence="1 2">
    <name type="scientific">Clostridium beijerinckii</name>
    <name type="common">Clostridium MP</name>
    <dbReference type="NCBI Taxonomy" id="1520"/>
    <lineage>
        <taxon>Bacteria</taxon>
        <taxon>Bacillati</taxon>
        <taxon>Bacillota</taxon>
        <taxon>Clostridia</taxon>
        <taxon>Eubacteriales</taxon>
        <taxon>Clostridiaceae</taxon>
        <taxon>Clostridium</taxon>
    </lineage>
</organism>
<gene>
    <name evidence="1" type="ORF">BCD95_002381</name>
</gene>
<proteinExistence type="predicted"/>
<dbReference type="InterPro" id="IPR025332">
    <property type="entry name" value="DUF4238"/>
</dbReference>
<protein>
    <submittedName>
        <fullName evidence="1">Uncharacterized protein</fullName>
    </submittedName>
</protein>
<evidence type="ECO:0000313" key="2">
    <source>
        <dbReference type="Proteomes" id="UP000822184"/>
    </source>
</evidence>
<dbReference type="EMBL" id="JABTDW010000001">
    <property type="protein sequence ID" value="NSB14122.1"/>
    <property type="molecule type" value="Genomic_DNA"/>
</dbReference>
<dbReference type="Pfam" id="PF14022">
    <property type="entry name" value="DUF4238"/>
    <property type="match status" value="1"/>
</dbReference>
<evidence type="ECO:0000313" key="1">
    <source>
        <dbReference type="EMBL" id="NSB14122.1"/>
    </source>
</evidence>
<name>A0AAE5LPZ8_CLOBE</name>
<dbReference type="Proteomes" id="UP000822184">
    <property type="component" value="Unassembled WGS sequence"/>
</dbReference>
<comment type="caution">
    <text evidence="1">The sequence shown here is derived from an EMBL/GenBank/DDBJ whole genome shotgun (WGS) entry which is preliminary data.</text>
</comment>
<sequence length="120" mass="14055">MRNFSQRKGISIYRISSSNFIENSPIKTECSKDYFYSTNLKYENNLQDIEGYASTVIGEIISTSELWNHHSENKGTLLMFLMLQVYRTEISTEELNVYINEIGKGLLHNEKFYGNLDMEY</sequence>